<gene>
    <name evidence="2" type="ORF">MNBD_GAMMA01-894</name>
</gene>
<accession>A0A3B0W0C4</accession>
<keyword evidence="1" id="KW-0812">Transmembrane</keyword>
<dbReference type="PANTHER" id="PTHR41532:SF1">
    <property type="entry name" value="FIXS PROTEIN"/>
    <property type="match status" value="1"/>
</dbReference>
<dbReference type="PANTHER" id="PTHR41532">
    <property type="entry name" value="FIXS PROTEIN"/>
    <property type="match status" value="1"/>
</dbReference>
<reference evidence="2" key="1">
    <citation type="submission" date="2018-06" db="EMBL/GenBank/DDBJ databases">
        <authorList>
            <person name="Zhirakovskaya E."/>
        </authorList>
    </citation>
    <scope>NUCLEOTIDE SEQUENCE</scope>
</reference>
<protein>
    <submittedName>
        <fullName evidence="2">Type cbb3 cytochrome oxidase biogenesis protein CcoS, involved in heme b insertion</fullName>
    </submittedName>
</protein>
<dbReference type="NCBIfam" id="TIGR00847">
    <property type="entry name" value="ccoS"/>
    <property type="match status" value="1"/>
</dbReference>
<evidence type="ECO:0000256" key="1">
    <source>
        <dbReference type="SAM" id="Phobius"/>
    </source>
</evidence>
<keyword evidence="1" id="KW-1133">Transmembrane helix</keyword>
<organism evidence="2">
    <name type="scientific">hydrothermal vent metagenome</name>
    <dbReference type="NCBI Taxonomy" id="652676"/>
    <lineage>
        <taxon>unclassified sequences</taxon>
        <taxon>metagenomes</taxon>
        <taxon>ecological metagenomes</taxon>
    </lineage>
</organism>
<name>A0A3B0W0C4_9ZZZZ</name>
<dbReference type="EMBL" id="UOEW01000372">
    <property type="protein sequence ID" value="VAW42709.1"/>
    <property type="molecule type" value="Genomic_DNA"/>
</dbReference>
<dbReference type="AlphaFoldDB" id="A0A3B0W0C4"/>
<keyword evidence="1" id="KW-0472">Membrane</keyword>
<sequence length="61" mass="7032">MSMIFILVIMSLILVGFAIWAFFWAIKNNQFDDLDTPAYSILEDNDQDVTESKAVETEENQ</sequence>
<proteinExistence type="predicted"/>
<dbReference type="Pfam" id="PF03597">
    <property type="entry name" value="FixS"/>
    <property type="match status" value="1"/>
</dbReference>
<dbReference type="InterPro" id="IPR004714">
    <property type="entry name" value="Cyt_oxidase_maturation_cbb3"/>
</dbReference>
<evidence type="ECO:0000313" key="2">
    <source>
        <dbReference type="EMBL" id="VAW42709.1"/>
    </source>
</evidence>
<feature type="transmembrane region" description="Helical" evidence="1">
    <location>
        <begin position="6"/>
        <end position="26"/>
    </location>
</feature>